<evidence type="ECO:0000259" key="4">
    <source>
        <dbReference type="PROSITE" id="PS51006"/>
    </source>
</evidence>
<protein>
    <recommendedName>
        <fullName evidence="4">PABS domain-containing protein</fullName>
    </recommendedName>
</protein>
<dbReference type="PROSITE" id="PS51006">
    <property type="entry name" value="PABS_2"/>
    <property type="match status" value="1"/>
</dbReference>
<comment type="caution">
    <text evidence="3">Lacks conserved residue(s) required for the propagation of feature annotation.</text>
</comment>
<accession>H2ZBM8</accession>
<dbReference type="Pfam" id="PF01564">
    <property type="entry name" value="Spermine_synth"/>
    <property type="match status" value="1"/>
</dbReference>
<dbReference type="PANTHER" id="PTHR46315:SF1">
    <property type="entry name" value="SPERMINE SYNTHASE"/>
    <property type="match status" value="1"/>
</dbReference>
<sequence>PYTVAITGDGKVDYRGKTVLILGGGDGGILNYLKDKGPKMITMIDIDEMVIEA</sequence>
<evidence type="ECO:0000313" key="5">
    <source>
        <dbReference type="Ensembl" id="ENSCSAVP00000014993.1"/>
    </source>
</evidence>
<proteinExistence type="inferred from homology"/>
<dbReference type="PANTHER" id="PTHR46315">
    <property type="entry name" value="SPERMINE SYNTHASE"/>
    <property type="match status" value="1"/>
</dbReference>
<dbReference type="GO" id="GO:0006597">
    <property type="term" value="P:spermine biosynthetic process"/>
    <property type="evidence" value="ECO:0007669"/>
    <property type="project" value="InterPro"/>
</dbReference>
<keyword evidence="6" id="KW-1185">Reference proteome</keyword>
<dbReference type="InterPro" id="IPR029063">
    <property type="entry name" value="SAM-dependent_MTases_sf"/>
</dbReference>
<dbReference type="GeneTree" id="ENSGT00870000136506"/>
<name>H2ZBM8_CIOSA</name>
<dbReference type="InterPro" id="IPR015576">
    <property type="entry name" value="Spermine_synthase_animal"/>
</dbReference>
<keyword evidence="3" id="KW-0620">Polyamine biosynthesis</keyword>
<reference evidence="6" key="1">
    <citation type="submission" date="2003-08" db="EMBL/GenBank/DDBJ databases">
        <authorList>
            <person name="Birren B."/>
            <person name="Nusbaum C."/>
            <person name="Abebe A."/>
            <person name="Abouelleil A."/>
            <person name="Adekoya E."/>
            <person name="Ait-zahra M."/>
            <person name="Allen N."/>
            <person name="Allen T."/>
            <person name="An P."/>
            <person name="Anderson M."/>
            <person name="Anderson S."/>
            <person name="Arachchi H."/>
            <person name="Armbruster J."/>
            <person name="Bachantsang P."/>
            <person name="Baldwin J."/>
            <person name="Barry A."/>
            <person name="Bayul T."/>
            <person name="Blitshsteyn B."/>
            <person name="Bloom T."/>
            <person name="Blye J."/>
            <person name="Boguslavskiy L."/>
            <person name="Borowsky M."/>
            <person name="Boukhgalter B."/>
            <person name="Brunache A."/>
            <person name="Butler J."/>
            <person name="Calixte N."/>
            <person name="Calvo S."/>
            <person name="Camarata J."/>
            <person name="Campo K."/>
            <person name="Chang J."/>
            <person name="Cheshatsang Y."/>
            <person name="Citroen M."/>
            <person name="Collymore A."/>
            <person name="Considine T."/>
            <person name="Cook A."/>
            <person name="Cooke P."/>
            <person name="Corum B."/>
            <person name="Cuomo C."/>
            <person name="David R."/>
            <person name="Dawoe T."/>
            <person name="Degray S."/>
            <person name="Dodge S."/>
            <person name="Dooley K."/>
            <person name="Dorje P."/>
            <person name="Dorjee K."/>
            <person name="Dorris L."/>
            <person name="Duffey N."/>
            <person name="Dupes A."/>
            <person name="Elkins T."/>
            <person name="Engels R."/>
            <person name="Erickson J."/>
            <person name="Farina A."/>
            <person name="Faro S."/>
            <person name="Ferreira P."/>
            <person name="Fischer H."/>
            <person name="Fitzgerald M."/>
            <person name="Foley K."/>
            <person name="Gage D."/>
            <person name="Galagan J."/>
            <person name="Gearin G."/>
            <person name="Gnerre S."/>
            <person name="Gnirke A."/>
            <person name="Goyette A."/>
            <person name="Graham J."/>
            <person name="Grandbois E."/>
            <person name="Gyaltsen K."/>
            <person name="Hafez N."/>
            <person name="Hagopian D."/>
            <person name="Hagos B."/>
            <person name="Hall J."/>
            <person name="Hatcher B."/>
            <person name="Heller A."/>
            <person name="Higgins H."/>
            <person name="Honan T."/>
            <person name="Horn A."/>
            <person name="Houde N."/>
            <person name="Hughes L."/>
            <person name="Hulme W."/>
            <person name="Husby E."/>
            <person name="Iliev I."/>
            <person name="Jaffe D."/>
            <person name="Jones C."/>
            <person name="Kamal M."/>
            <person name="Kamat A."/>
            <person name="Kamvysselis M."/>
            <person name="Karlsson E."/>
            <person name="Kells C."/>
            <person name="Kieu A."/>
            <person name="Kisner P."/>
            <person name="Kodira C."/>
            <person name="Kulbokas E."/>
            <person name="Labutti K."/>
            <person name="Lama D."/>
            <person name="Landers T."/>
            <person name="Leger J."/>
            <person name="Levine S."/>
            <person name="Lewis D."/>
            <person name="Lewis T."/>
            <person name="Lindblad-toh K."/>
            <person name="Liu X."/>
            <person name="Lokyitsang T."/>
            <person name="Lokyitsang Y."/>
            <person name="Lucien O."/>
            <person name="Lui A."/>
            <person name="Ma L.J."/>
            <person name="Mabbitt R."/>
            <person name="Macdonald J."/>
            <person name="Maclean C."/>
            <person name="Major J."/>
            <person name="Manning J."/>
            <person name="Marabella R."/>
            <person name="Maru K."/>
            <person name="Matthews C."/>
            <person name="Mauceli E."/>
            <person name="Mccarthy M."/>
            <person name="Mcdonough S."/>
            <person name="Mcghee T."/>
            <person name="Meldrim J."/>
            <person name="Meneus L."/>
            <person name="Mesirov J."/>
            <person name="Mihalev A."/>
            <person name="Mihova T."/>
            <person name="Mikkelsen T."/>
            <person name="Mlenga V."/>
            <person name="Moru K."/>
            <person name="Mozes J."/>
            <person name="Mulrain L."/>
            <person name="Munson G."/>
            <person name="Naylor J."/>
            <person name="Newes C."/>
            <person name="Nguyen C."/>
            <person name="Nguyen N."/>
            <person name="Nguyen T."/>
            <person name="Nicol R."/>
            <person name="Nielsen C."/>
            <person name="Nizzari M."/>
            <person name="Norbu C."/>
            <person name="Norbu N."/>
            <person name="O'donnell P."/>
            <person name="Okoawo O."/>
            <person name="O'leary S."/>
            <person name="Omotosho B."/>
            <person name="O'neill K."/>
            <person name="Osman S."/>
            <person name="Parker S."/>
            <person name="Perrin D."/>
            <person name="Phunkhang P."/>
            <person name="Piqani B."/>
            <person name="Purcell S."/>
            <person name="Rachupka T."/>
            <person name="Ramasamy U."/>
            <person name="Rameau R."/>
            <person name="Ray V."/>
            <person name="Raymond C."/>
            <person name="Retta R."/>
            <person name="Richardson S."/>
            <person name="Rise C."/>
            <person name="Rodriguez J."/>
            <person name="Rogers J."/>
            <person name="Rogov P."/>
            <person name="Rutman M."/>
            <person name="Schupbach R."/>
            <person name="Seaman C."/>
            <person name="Settipalli S."/>
            <person name="Sharpe T."/>
            <person name="Sheridan J."/>
            <person name="Sherpa N."/>
            <person name="Shi J."/>
            <person name="Smirnov S."/>
            <person name="Smith C."/>
            <person name="Sougnez C."/>
            <person name="Spencer B."/>
            <person name="Stalker J."/>
            <person name="Stange-thomann N."/>
            <person name="Stavropoulos S."/>
            <person name="Stetson K."/>
            <person name="Stone C."/>
            <person name="Stone S."/>
            <person name="Stubbs M."/>
            <person name="Talamas J."/>
            <person name="Tchuinga P."/>
            <person name="Tenzing P."/>
            <person name="Tesfaye S."/>
            <person name="Theodore J."/>
            <person name="Thoulutsang Y."/>
            <person name="Topham K."/>
            <person name="Towey S."/>
            <person name="Tsamla T."/>
            <person name="Tsomo N."/>
            <person name="Vallee D."/>
            <person name="Vassiliev H."/>
            <person name="Venkataraman V."/>
            <person name="Vinson J."/>
            <person name="Vo A."/>
            <person name="Wade C."/>
            <person name="Wang S."/>
            <person name="Wangchuk T."/>
            <person name="Wangdi T."/>
            <person name="Whittaker C."/>
            <person name="Wilkinson J."/>
            <person name="Wu Y."/>
            <person name="Wyman D."/>
            <person name="Yadav S."/>
            <person name="Yang S."/>
            <person name="Yang X."/>
            <person name="Yeager S."/>
            <person name="Yee E."/>
            <person name="Young G."/>
            <person name="Zainoun J."/>
            <person name="Zembeck L."/>
            <person name="Zimmer A."/>
            <person name="Zody M."/>
            <person name="Lander E."/>
        </authorList>
    </citation>
    <scope>NUCLEOTIDE SEQUENCE [LARGE SCALE GENOMIC DNA]</scope>
</reference>
<feature type="domain" description="PABS" evidence="4">
    <location>
        <begin position="1"/>
        <end position="53"/>
    </location>
</feature>
<evidence type="ECO:0000256" key="3">
    <source>
        <dbReference type="PROSITE-ProRule" id="PRU00354"/>
    </source>
</evidence>
<dbReference type="GO" id="GO:0016768">
    <property type="term" value="F:spermine synthase activity"/>
    <property type="evidence" value="ECO:0007669"/>
    <property type="project" value="InterPro"/>
</dbReference>
<dbReference type="Gene3D" id="3.40.50.150">
    <property type="entry name" value="Vaccinia Virus protein VP39"/>
    <property type="match status" value="1"/>
</dbReference>
<keyword evidence="2 3" id="KW-0808">Transferase</keyword>
<dbReference type="SUPFAM" id="SSF53335">
    <property type="entry name" value="S-adenosyl-L-methionine-dependent methyltransferases"/>
    <property type="match status" value="1"/>
</dbReference>
<reference evidence="5" key="2">
    <citation type="submission" date="2025-08" db="UniProtKB">
        <authorList>
            <consortium name="Ensembl"/>
        </authorList>
    </citation>
    <scope>IDENTIFICATION</scope>
</reference>
<evidence type="ECO:0000256" key="2">
    <source>
        <dbReference type="ARBA" id="ARBA00022679"/>
    </source>
</evidence>
<dbReference type="Ensembl" id="ENSCSAVT00000015167.1">
    <property type="protein sequence ID" value="ENSCSAVP00000014993.1"/>
    <property type="gene ID" value="ENSCSAVG00000008779.1"/>
</dbReference>
<dbReference type="AlphaFoldDB" id="H2ZBM8"/>
<organism evidence="5 6">
    <name type="scientific">Ciona savignyi</name>
    <name type="common">Pacific transparent sea squirt</name>
    <dbReference type="NCBI Taxonomy" id="51511"/>
    <lineage>
        <taxon>Eukaryota</taxon>
        <taxon>Metazoa</taxon>
        <taxon>Chordata</taxon>
        <taxon>Tunicata</taxon>
        <taxon>Ascidiacea</taxon>
        <taxon>Phlebobranchia</taxon>
        <taxon>Cionidae</taxon>
        <taxon>Ciona</taxon>
    </lineage>
</organism>
<evidence type="ECO:0000313" key="6">
    <source>
        <dbReference type="Proteomes" id="UP000007875"/>
    </source>
</evidence>
<dbReference type="HOGENOM" id="CLU_3073844_0_0_1"/>
<comment type="similarity">
    <text evidence="1">Belongs to the spermidine/spermine synthase family.</text>
</comment>
<reference evidence="5" key="3">
    <citation type="submission" date="2025-09" db="UniProtKB">
        <authorList>
            <consortium name="Ensembl"/>
        </authorList>
    </citation>
    <scope>IDENTIFICATION</scope>
</reference>
<dbReference type="InterPro" id="IPR030374">
    <property type="entry name" value="PABS"/>
</dbReference>
<dbReference type="Proteomes" id="UP000007875">
    <property type="component" value="Unassembled WGS sequence"/>
</dbReference>
<evidence type="ECO:0000256" key="1">
    <source>
        <dbReference type="ARBA" id="ARBA00007867"/>
    </source>
</evidence>